<feature type="signal peptide" evidence="3">
    <location>
        <begin position="1"/>
        <end position="27"/>
    </location>
</feature>
<reference evidence="4" key="1">
    <citation type="submission" date="2021-06" db="EMBL/GenBank/DDBJ databases">
        <authorList>
            <person name="Kallberg Y."/>
            <person name="Tangrot J."/>
            <person name="Rosling A."/>
        </authorList>
    </citation>
    <scope>NUCLEOTIDE SEQUENCE</scope>
    <source>
        <strain evidence="4">UK204</strain>
    </source>
</reference>
<proteinExistence type="predicted"/>
<keyword evidence="1" id="KW-0175">Coiled coil</keyword>
<protein>
    <submittedName>
        <fullName evidence="4">4694_t:CDS:1</fullName>
    </submittedName>
</protein>
<name>A0A9N9NH92_9GLOM</name>
<dbReference type="EMBL" id="CAJVPQ010013930">
    <property type="protein sequence ID" value="CAG8737604.1"/>
    <property type="molecule type" value="Genomic_DNA"/>
</dbReference>
<comment type="caution">
    <text evidence="4">The sequence shown here is derived from an EMBL/GenBank/DDBJ whole genome shotgun (WGS) entry which is preliminary data.</text>
</comment>
<feature type="region of interest" description="Disordered" evidence="2">
    <location>
        <begin position="44"/>
        <end position="109"/>
    </location>
</feature>
<accession>A0A9N9NH92</accession>
<dbReference type="Proteomes" id="UP000789570">
    <property type="component" value="Unassembled WGS sequence"/>
</dbReference>
<keyword evidence="5" id="KW-1185">Reference proteome</keyword>
<evidence type="ECO:0000256" key="2">
    <source>
        <dbReference type="SAM" id="MobiDB-lite"/>
    </source>
</evidence>
<feature type="compositionally biased region" description="Gly residues" evidence="2">
    <location>
        <begin position="50"/>
        <end position="59"/>
    </location>
</feature>
<feature type="chain" id="PRO_5040313494" evidence="3">
    <location>
        <begin position="28"/>
        <end position="198"/>
    </location>
</feature>
<feature type="coiled-coil region" evidence="1">
    <location>
        <begin position="128"/>
        <end position="155"/>
    </location>
</feature>
<evidence type="ECO:0000256" key="3">
    <source>
        <dbReference type="SAM" id="SignalP"/>
    </source>
</evidence>
<sequence length="198" mass="21200">TAVSTPAWSVATLIFCRSAAVKPPVQAAPVSSCRKAIAILAAKRPNYPSPGGGGGGGHGPSTPSGGKPDEKGKDKGKEDKKPSTDGTSKGEEIVKQLGLKEVDADSEKQTNLDRAQQILKKIDQALSKQKYDKKNDKEVKQIQNLLEKLKENQKETVVVHSPTLNQQVEGAIKHLEELKKQTPATSKQLATEDDKGKS</sequence>
<keyword evidence="3" id="KW-0732">Signal</keyword>
<evidence type="ECO:0000313" key="4">
    <source>
        <dbReference type="EMBL" id="CAG8737604.1"/>
    </source>
</evidence>
<evidence type="ECO:0000313" key="5">
    <source>
        <dbReference type="Proteomes" id="UP000789570"/>
    </source>
</evidence>
<feature type="non-terminal residue" evidence="4">
    <location>
        <position position="198"/>
    </location>
</feature>
<dbReference type="AlphaFoldDB" id="A0A9N9NH92"/>
<feature type="region of interest" description="Disordered" evidence="2">
    <location>
        <begin position="176"/>
        <end position="198"/>
    </location>
</feature>
<gene>
    <name evidence="4" type="ORF">FCALED_LOCUS15407</name>
</gene>
<organism evidence="4 5">
    <name type="scientific">Funneliformis caledonium</name>
    <dbReference type="NCBI Taxonomy" id="1117310"/>
    <lineage>
        <taxon>Eukaryota</taxon>
        <taxon>Fungi</taxon>
        <taxon>Fungi incertae sedis</taxon>
        <taxon>Mucoromycota</taxon>
        <taxon>Glomeromycotina</taxon>
        <taxon>Glomeromycetes</taxon>
        <taxon>Glomerales</taxon>
        <taxon>Glomeraceae</taxon>
        <taxon>Funneliformis</taxon>
    </lineage>
</organism>
<evidence type="ECO:0000256" key="1">
    <source>
        <dbReference type="SAM" id="Coils"/>
    </source>
</evidence>
<feature type="compositionally biased region" description="Basic and acidic residues" evidence="2">
    <location>
        <begin position="67"/>
        <end position="109"/>
    </location>
</feature>